<evidence type="ECO:0000256" key="11">
    <source>
        <dbReference type="ARBA" id="ARBA00022777"/>
    </source>
</evidence>
<evidence type="ECO:0000256" key="10">
    <source>
        <dbReference type="ARBA" id="ARBA00022692"/>
    </source>
</evidence>
<evidence type="ECO:0000256" key="12">
    <source>
        <dbReference type="ARBA" id="ARBA00022989"/>
    </source>
</evidence>
<evidence type="ECO:0000256" key="3">
    <source>
        <dbReference type="ARBA" id="ARBA00012799"/>
    </source>
</evidence>
<dbReference type="Proteomes" id="UP000506160">
    <property type="component" value="Unassembled WGS sequence"/>
</dbReference>
<dbReference type="Gene3D" id="3.40.50.2300">
    <property type="match status" value="1"/>
</dbReference>
<dbReference type="PROSITE" id="PS51099">
    <property type="entry name" value="PTS_EIIB_TYPE_2"/>
    <property type="match status" value="1"/>
</dbReference>
<keyword evidence="5" id="KW-1003">Cell membrane</keyword>
<keyword evidence="13 14" id="KW-0472">Membrane</keyword>
<comment type="subcellular location">
    <subcellularLocation>
        <location evidence="2">Cell inner membrane</location>
        <topology evidence="2">Multi-pass membrane protein</topology>
    </subcellularLocation>
</comment>
<reference evidence="17 18" key="1">
    <citation type="journal article" date="2014" name="Appl. Environ. Microbiol.">
        <title>Genomic features of a bumble bee symbiont reflect its host environment.</title>
        <authorList>
            <person name="Martinson V.G."/>
            <person name="Magoc T."/>
            <person name="Koch H."/>
            <person name="Salzberg S.L."/>
            <person name="Moran N.A."/>
        </authorList>
    </citation>
    <scope>NUCLEOTIDE SEQUENCE [LARGE SCALE GENOMIC DNA]</scope>
    <source>
        <strain evidence="17 18">Bimp</strain>
    </source>
</reference>
<dbReference type="InterPro" id="IPR013011">
    <property type="entry name" value="PTS_EIIB_2"/>
</dbReference>
<dbReference type="Pfam" id="PF25554">
    <property type="entry name" value="PTS_EIIB_BC_N"/>
    <property type="match status" value="1"/>
</dbReference>
<keyword evidence="11" id="KW-0418">Kinase</keyword>
<proteinExistence type="predicted"/>
<name>A0AB94ICB0_9GAMM</name>
<evidence type="ECO:0000256" key="14">
    <source>
        <dbReference type="SAM" id="Phobius"/>
    </source>
</evidence>
<dbReference type="Pfam" id="PF02378">
    <property type="entry name" value="PTS_EIIC"/>
    <property type="match status" value="1"/>
</dbReference>
<dbReference type="CDD" id="cd05569">
    <property type="entry name" value="PTS_IIB_fructose"/>
    <property type="match status" value="1"/>
</dbReference>
<evidence type="ECO:0000256" key="5">
    <source>
        <dbReference type="ARBA" id="ARBA00022475"/>
    </source>
</evidence>
<dbReference type="RefSeq" id="WP_024496217.1">
    <property type="nucleotide sequence ID" value="NZ_AWGA01000057.1"/>
</dbReference>
<comment type="catalytic activity">
    <reaction evidence="1">
        <text>D-fructose(out) + N(pros)-phospho-L-histidyl-[protein] = D-fructose 1-phosphate(in) + L-histidyl-[protein]</text>
        <dbReference type="Rhea" id="RHEA:49252"/>
        <dbReference type="Rhea" id="RHEA-COMP:9745"/>
        <dbReference type="Rhea" id="RHEA-COMP:9746"/>
        <dbReference type="ChEBI" id="CHEBI:29979"/>
        <dbReference type="ChEBI" id="CHEBI:37721"/>
        <dbReference type="ChEBI" id="CHEBI:58674"/>
        <dbReference type="ChEBI" id="CHEBI:64837"/>
        <dbReference type="EC" id="2.7.1.202"/>
    </reaction>
</comment>
<feature type="transmembrane region" description="Helical" evidence="14">
    <location>
        <begin position="350"/>
        <end position="369"/>
    </location>
</feature>
<dbReference type="InterPro" id="IPR006327">
    <property type="entry name" value="PTS_IIC_fruc"/>
</dbReference>
<evidence type="ECO:0000256" key="4">
    <source>
        <dbReference type="ARBA" id="ARBA00022448"/>
    </source>
</evidence>
<dbReference type="InterPro" id="IPR003352">
    <property type="entry name" value="PTS_EIIC"/>
</dbReference>
<keyword evidence="9" id="KW-0598">Phosphotransferase system</keyword>
<dbReference type="SUPFAM" id="SSF52794">
    <property type="entry name" value="PTS system IIB component-like"/>
    <property type="match status" value="2"/>
</dbReference>
<evidence type="ECO:0000256" key="8">
    <source>
        <dbReference type="ARBA" id="ARBA00022679"/>
    </source>
</evidence>
<keyword evidence="10 14" id="KW-0812">Transmembrane</keyword>
<comment type="caution">
    <text evidence="17">The sequence shown here is derived from an EMBL/GenBank/DDBJ whole genome shotgun (WGS) entry which is preliminary data.</text>
</comment>
<feature type="domain" description="PTS EIIC type-2" evidence="16">
    <location>
        <begin position="229"/>
        <end position="437"/>
    </location>
</feature>
<organism evidence="17 18">
    <name type="scientific">Candidatus Schmidhempelia bombi str. Bimp</name>
    <dbReference type="NCBI Taxonomy" id="1387197"/>
    <lineage>
        <taxon>Bacteria</taxon>
        <taxon>Pseudomonadati</taxon>
        <taxon>Pseudomonadota</taxon>
        <taxon>Gammaproteobacteria</taxon>
        <taxon>Orbales</taxon>
        <taxon>Orbaceae</taxon>
        <taxon>Candidatus Schmidhempelia</taxon>
    </lineage>
</organism>
<feature type="domain" description="PTS EIIB type-2" evidence="15">
    <location>
        <begin position="106"/>
        <end position="203"/>
    </location>
</feature>
<keyword evidence="12 14" id="KW-1133">Transmembrane helix</keyword>
<dbReference type="PANTHER" id="PTHR30505">
    <property type="entry name" value="FRUCTOSE-LIKE PERMEASE"/>
    <property type="match status" value="1"/>
</dbReference>
<sequence length="437" mass="46402">MNIFLTDDSSIGPIKSQLAKAELKLAAEQLQWEIVDEVKQADLIIILGNQIISNTQFIGHKISLIHIADVFADTVNALKQAENKATLYDQEQAISTPATLSKHETKRIIAVTACPTGVAHTYMAAEAIQKEANARGWECKVETRGSVGVGNELTPEEIEAADLVFVAADIEVDLAKFAGKLMYRTKTGPALKKTAQEFDKAFAEAQIYQPNSNNSASAKTESGNDKKGVYQHLLTGISYMLPMVVAGGLIIALSFAVGGIDQEGSLAKALRSIGGEAAFALMVPLLSGYIAYSIADRPGLVPGLIGGMLAKSIDAGFLGGIISGYLAGYLVYLLAKYIRLPQNLSALKPILILPFISSLITGLAMIYVIGEPIAYLMERLNDWLVNMQGANAVILGALLGGMMCVDMGGPINKVAYAFGVGVLSSQQYAPMAAIMAG</sequence>
<dbReference type="InterPro" id="IPR050864">
    <property type="entry name" value="Bacterial_PTS_Sugar_Transport"/>
</dbReference>
<dbReference type="NCBIfam" id="TIGR01427">
    <property type="entry name" value="PTS_IIC_fructo"/>
    <property type="match status" value="1"/>
</dbReference>
<evidence type="ECO:0000313" key="18">
    <source>
        <dbReference type="Proteomes" id="UP000506160"/>
    </source>
</evidence>
<dbReference type="EC" id="2.7.1.202" evidence="3"/>
<dbReference type="GO" id="GO:0090563">
    <property type="term" value="F:protein-phosphocysteine-sugar phosphotransferase activity"/>
    <property type="evidence" value="ECO:0007669"/>
    <property type="project" value="TreeGrafter"/>
</dbReference>
<accession>A0AB94ICB0</accession>
<dbReference type="InterPro" id="IPR013014">
    <property type="entry name" value="PTS_EIIC_2"/>
</dbReference>
<keyword evidence="6" id="KW-0597">Phosphoprotein</keyword>
<keyword evidence="4" id="KW-0813">Transport</keyword>
<evidence type="ECO:0000256" key="13">
    <source>
        <dbReference type="ARBA" id="ARBA00023136"/>
    </source>
</evidence>
<dbReference type="PANTHER" id="PTHR30505:SF0">
    <property type="entry name" value="FRUCTOSE-LIKE PTS SYSTEM EIIBC COMPONENT-RELATED"/>
    <property type="match status" value="1"/>
</dbReference>
<evidence type="ECO:0000256" key="2">
    <source>
        <dbReference type="ARBA" id="ARBA00004429"/>
    </source>
</evidence>
<keyword evidence="7" id="KW-0762">Sugar transport</keyword>
<evidence type="ECO:0000259" key="15">
    <source>
        <dbReference type="PROSITE" id="PS51099"/>
    </source>
</evidence>
<feature type="transmembrane region" description="Helical" evidence="14">
    <location>
        <begin position="272"/>
        <end position="295"/>
    </location>
</feature>
<evidence type="ECO:0000256" key="9">
    <source>
        <dbReference type="ARBA" id="ARBA00022683"/>
    </source>
</evidence>
<feature type="non-terminal residue" evidence="17">
    <location>
        <position position="437"/>
    </location>
</feature>
<evidence type="ECO:0000256" key="6">
    <source>
        <dbReference type="ARBA" id="ARBA00022553"/>
    </source>
</evidence>
<evidence type="ECO:0000259" key="16">
    <source>
        <dbReference type="PROSITE" id="PS51104"/>
    </source>
</evidence>
<dbReference type="InterPro" id="IPR003353">
    <property type="entry name" value="PTS_IIB_fruc"/>
</dbReference>
<dbReference type="GO" id="GO:0009401">
    <property type="term" value="P:phosphoenolpyruvate-dependent sugar phosphotransferase system"/>
    <property type="evidence" value="ECO:0007669"/>
    <property type="project" value="UniProtKB-KW"/>
</dbReference>
<evidence type="ECO:0000256" key="7">
    <source>
        <dbReference type="ARBA" id="ARBA00022597"/>
    </source>
</evidence>
<dbReference type="Pfam" id="PF02302">
    <property type="entry name" value="PTS_IIB"/>
    <property type="match status" value="1"/>
</dbReference>
<dbReference type="EMBL" id="AWGA01000057">
    <property type="protein sequence ID" value="TEA27046.1"/>
    <property type="molecule type" value="Genomic_DNA"/>
</dbReference>
<dbReference type="NCBIfam" id="TIGR00829">
    <property type="entry name" value="FRU"/>
    <property type="match status" value="1"/>
</dbReference>
<dbReference type="FunFam" id="3.40.50.2300:FF:000014">
    <property type="entry name" value="PTS system fructose-like transporter subunit IIB"/>
    <property type="match status" value="1"/>
</dbReference>
<dbReference type="GO" id="GO:0022877">
    <property type="term" value="F:protein-N(PI)-phosphohistidine-fructose phosphotransferase system transporter activity"/>
    <property type="evidence" value="ECO:0007669"/>
    <property type="project" value="InterPro"/>
</dbReference>
<keyword evidence="18" id="KW-1185">Reference proteome</keyword>
<protein>
    <recommendedName>
        <fullName evidence="3">protein-N(pi)-phosphohistidine--D-fructose phosphotransferase</fullName>
        <ecNumber evidence="3">2.7.1.202</ecNumber>
    </recommendedName>
</protein>
<evidence type="ECO:0000256" key="1">
    <source>
        <dbReference type="ARBA" id="ARBA00001401"/>
    </source>
</evidence>
<dbReference type="AlphaFoldDB" id="A0AB94ICB0"/>
<dbReference type="InterPro" id="IPR036095">
    <property type="entry name" value="PTS_EIIB-like_sf"/>
</dbReference>
<dbReference type="GO" id="GO:0016301">
    <property type="term" value="F:kinase activity"/>
    <property type="evidence" value="ECO:0007669"/>
    <property type="project" value="UniProtKB-KW"/>
</dbReference>
<feature type="transmembrane region" description="Helical" evidence="14">
    <location>
        <begin position="389"/>
        <end position="408"/>
    </location>
</feature>
<dbReference type="GO" id="GO:0005351">
    <property type="term" value="F:carbohydrate:proton symporter activity"/>
    <property type="evidence" value="ECO:0007669"/>
    <property type="project" value="InterPro"/>
</dbReference>
<dbReference type="GO" id="GO:0005886">
    <property type="term" value="C:plasma membrane"/>
    <property type="evidence" value="ECO:0007669"/>
    <property type="project" value="UniProtKB-SubCell"/>
</dbReference>
<evidence type="ECO:0000313" key="17">
    <source>
        <dbReference type="EMBL" id="TEA27046.1"/>
    </source>
</evidence>
<dbReference type="InterPro" id="IPR003501">
    <property type="entry name" value="PTS_EIIB_2/3"/>
</dbReference>
<gene>
    <name evidence="17" type="ORF">O970_05915</name>
</gene>
<dbReference type="PROSITE" id="PS51104">
    <property type="entry name" value="PTS_EIIC_TYPE_2"/>
    <property type="match status" value="1"/>
</dbReference>
<feature type="transmembrane region" description="Helical" evidence="14">
    <location>
        <begin position="315"/>
        <end position="338"/>
    </location>
</feature>
<feature type="transmembrane region" description="Helical" evidence="14">
    <location>
        <begin position="239"/>
        <end position="260"/>
    </location>
</feature>
<keyword evidence="8" id="KW-0808">Transferase</keyword>